<protein>
    <submittedName>
        <fullName evidence="1">Uncharacterized protein</fullName>
    </submittedName>
</protein>
<accession>A0A6M3KST5</accession>
<dbReference type="AlphaFoldDB" id="A0A6M3KST5"/>
<proteinExistence type="predicted"/>
<sequence length="76" mass="8688">MVFKISLYCQCCGQKLKTSPYYAFSNDPTVFNVQPCKGGCSEAGMLRKIKKAEKERTRRETISCPPMFGDHLESFR</sequence>
<organism evidence="1">
    <name type="scientific">viral metagenome</name>
    <dbReference type="NCBI Taxonomy" id="1070528"/>
    <lineage>
        <taxon>unclassified sequences</taxon>
        <taxon>metagenomes</taxon>
        <taxon>organismal metagenomes</taxon>
    </lineage>
</organism>
<evidence type="ECO:0000313" key="1">
    <source>
        <dbReference type="EMBL" id="QJA84932.1"/>
    </source>
</evidence>
<reference evidence="1" key="1">
    <citation type="submission" date="2020-03" db="EMBL/GenBank/DDBJ databases">
        <title>The deep terrestrial virosphere.</title>
        <authorList>
            <person name="Holmfeldt K."/>
            <person name="Nilsson E."/>
            <person name="Simone D."/>
            <person name="Lopez-Fernandez M."/>
            <person name="Wu X."/>
            <person name="de Brujin I."/>
            <person name="Lundin D."/>
            <person name="Andersson A."/>
            <person name="Bertilsson S."/>
            <person name="Dopson M."/>
        </authorList>
    </citation>
    <scope>NUCLEOTIDE SEQUENCE</scope>
    <source>
        <strain evidence="1">MM415B02317</strain>
    </source>
</reference>
<gene>
    <name evidence="1" type="ORF">MM415B02317_0011</name>
</gene>
<name>A0A6M3KST5_9ZZZZ</name>
<dbReference type="EMBL" id="MT142542">
    <property type="protein sequence ID" value="QJA84932.1"/>
    <property type="molecule type" value="Genomic_DNA"/>
</dbReference>